<proteinExistence type="predicted"/>
<dbReference type="RefSeq" id="WP_171718033.1">
    <property type="nucleotide sequence ID" value="NZ_WHOB01000043.1"/>
</dbReference>
<accession>A0ABX1YHN7</accession>
<dbReference type="InterPro" id="IPR020806">
    <property type="entry name" value="PKS_PP-bd"/>
</dbReference>
<dbReference type="Gene3D" id="3.40.50.1820">
    <property type="entry name" value="alpha/beta hydrolase"/>
    <property type="match status" value="1"/>
</dbReference>
<dbReference type="PROSITE" id="PS00012">
    <property type="entry name" value="PHOSPHOPANTETHEINE"/>
    <property type="match status" value="1"/>
</dbReference>
<dbReference type="PANTHER" id="PTHR43775">
    <property type="entry name" value="FATTY ACID SYNTHASE"/>
    <property type="match status" value="1"/>
</dbReference>
<comment type="caution">
    <text evidence="4">The sequence shown here is derived from an EMBL/GenBank/DDBJ whole genome shotgun (WGS) entry which is preliminary data.</text>
</comment>
<protein>
    <recommendedName>
        <fullName evidence="3">Carrier domain-containing protein</fullName>
    </recommendedName>
</protein>
<dbReference type="InterPro" id="IPR029058">
    <property type="entry name" value="AB_hydrolase_fold"/>
</dbReference>
<dbReference type="InterPro" id="IPR001031">
    <property type="entry name" value="Thioesterase"/>
</dbReference>
<keyword evidence="1" id="KW-0596">Phosphopantetheine</keyword>
<dbReference type="Pfam" id="PF00550">
    <property type="entry name" value="PP-binding"/>
    <property type="match status" value="1"/>
</dbReference>
<evidence type="ECO:0000259" key="3">
    <source>
        <dbReference type="PROSITE" id="PS50075"/>
    </source>
</evidence>
<dbReference type="Pfam" id="PF00975">
    <property type="entry name" value="Thioesterase"/>
    <property type="match status" value="1"/>
</dbReference>
<name>A0ABX1YHN7_9BACL</name>
<dbReference type="EMBL" id="WHOB01000043">
    <property type="protein sequence ID" value="NOU80373.1"/>
    <property type="molecule type" value="Genomic_DNA"/>
</dbReference>
<dbReference type="InterPro" id="IPR050091">
    <property type="entry name" value="PKS_NRPS_Biosynth_Enz"/>
</dbReference>
<dbReference type="Proteomes" id="UP000596857">
    <property type="component" value="Unassembled WGS sequence"/>
</dbReference>
<dbReference type="SUPFAM" id="SSF53474">
    <property type="entry name" value="alpha/beta-Hydrolases"/>
    <property type="match status" value="1"/>
</dbReference>
<sequence length="559" mass="61672">MAEFLQYVLNEMKQHRLAKAEALDLLRQFHGNVLEELNGELSAARSYSDNAVAGHQVQRLSPEAEPAVSPLASAKPGGITLRPLSEALLPGIADEGHSRAAAGTATAEKLREELAVSLAGVLDMLPGDVDAEEPFTQFGLDSISGVEWVRDLHNRFGVPVTLEDIHANASLRELSVWLASAVNAEAAAVPAEQFPTVTLPIYEPVEEVHVTAQAAPIKLPERSEPAGQAASSRPLFPELIALNHRTSGRPVFWIHGGSAIVSGYKPIAQEAERPMYGIQARGWMSSRKPLHGIQAMAAYYVHIIMSVQPHGPYDLGGFSLGGRIAYEVARQLQELGEGVQTIVMLDSYLHTPYREALQDETFYRKTIALQAVNSALLSALSPEPKSWAGRLIHQDEARAYLHEDPELFLEQLLGMASARGLNGSETAWRERLAQSIRVQEAYGLDRYVIESLDAPEEPSCYYFRCRGGSFYGELEPYFCLDDNGTGPADAIPYWKAWEEWLPRMSVMTAGSDSHYRMLSDLRAMEAVRTFCRMLYRMEGPPAEAIAALIEENQIQRANH</sequence>
<feature type="domain" description="Carrier" evidence="3">
    <location>
        <begin position="105"/>
        <end position="182"/>
    </location>
</feature>
<dbReference type="InterPro" id="IPR009081">
    <property type="entry name" value="PP-bd_ACP"/>
</dbReference>
<dbReference type="PROSITE" id="PS50075">
    <property type="entry name" value="CARRIER"/>
    <property type="match status" value="1"/>
</dbReference>
<dbReference type="SMART" id="SM00823">
    <property type="entry name" value="PKS_PP"/>
    <property type="match status" value="1"/>
</dbReference>
<dbReference type="InterPro" id="IPR036736">
    <property type="entry name" value="ACP-like_sf"/>
</dbReference>
<dbReference type="InterPro" id="IPR006162">
    <property type="entry name" value="Ppantetheine_attach_site"/>
</dbReference>
<evidence type="ECO:0000256" key="1">
    <source>
        <dbReference type="ARBA" id="ARBA00022450"/>
    </source>
</evidence>
<dbReference type="SUPFAM" id="SSF47336">
    <property type="entry name" value="ACP-like"/>
    <property type="match status" value="1"/>
</dbReference>
<evidence type="ECO:0000313" key="4">
    <source>
        <dbReference type="EMBL" id="NOU80373.1"/>
    </source>
</evidence>
<dbReference type="SMART" id="SM01294">
    <property type="entry name" value="PKS_PP_betabranch"/>
    <property type="match status" value="1"/>
</dbReference>
<dbReference type="PANTHER" id="PTHR43775:SF37">
    <property type="entry name" value="SI:DKEY-61P9.11"/>
    <property type="match status" value="1"/>
</dbReference>
<keyword evidence="5" id="KW-1185">Reference proteome</keyword>
<keyword evidence="2" id="KW-0597">Phosphoprotein</keyword>
<organism evidence="4 5">
    <name type="scientific">Paenibacillus phytohabitans</name>
    <dbReference type="NCBI Taxonomy" id="2654978"/>
    <lineage>
        <taxon>Bacteria</taxon>
        <taxon>Bacillati</taxon>
        <taxon>Bacillota</taxon>
        <taxon>Bacilli</taxon>
        <taxon>Bacillales</taxon>
        <taxon>Paenibacillaceae</taxon>
        <taxon>Paenibacillus</taxon>
    </lineage>
</organism>
<dbReference type="Gene3D" id="1.10.1200.10">
    <property type="entry name" value="ACP-like"/>
    <property type="match status" value="1"/>
</dbReference>
<reference evidence="4 5" key="1">
    <citation type="submission" date="2019-10" db="EMBL/GenBank/DDBJ databases">
        <title>Description of Paenibacillus terricola sp. nov.</title>
        <authorList>
            <person name="Carlier A."/>
            <person name="Qi S."/>
        </authorList>
    </citation>
    <scope>NUCLEOTIDE SEQUENCE [LARGE SCALE GENOMIC DNA]</scope>
    <source>
        <strain evidence="4 5">LMG 31459</strain>
    </source>
</reference>
<evidence type="ECO:0000256" key="2">
    <source>
        <dbReference type="ARBA" id="ARBA00022553"/>
    </source>
</evidence>
<evidence type="ECO:0000313" key="5">
    <source>
        <dbReference type="Proteomes" id="UP000596857"/>
    </source>
</evidence>
<gene>
    <name evidence="4" type="ORF">GC101_16005</name>
</gene>